<feature type="compositionally biased region" description="Polar residues" evidence="1">
    <location>
        <begin position="558"/>
        <end position="567"/>
    </location>
</feature>
<dbReference type="InterPro" id="IPR045358">
    <property type="entry name" value="Ty3_capsid"/>
</dbReference>
<dbReference type="EMBL" id="CAJNOO010003830">
    <property type="protein sequence ID" value="CAF1356404.1"/>
    <property type="molecule type" value="Genomic_DNA"/>
</dbReference>
<dbReference type="EMBL" id="CAJOAX010011236">
    <property type="protein sequence ID" value="CAF4089532.1"/>
    <property type="molecule type" value="Genomic_DNA"/>
</dbReference>
<protein>
    <recommendedName>
        <fullName evidence="2">Ty3 transposon capsid-like protein domain-containing protein</fullName>
    </recommendedName>
</protein>
<dbReference type="OrthoDB" id="425619at2759"/>
<dbReference type="PANTHER" id="PTHR33194">
    <property type="entry name" value="ZINC KNUCKLE DOMAINCONTAINING PROTEIN"/>
    <property type="match status" value="1"/>
</dbReference>
<dbReference type="InterPro" id="IPR036875">
    <property type="entry name" value="Znf_CCHC_sf"/>
</dbReference>
<dbReference type="Proteomes" id="UP000663882">
    <property type="component" value="Unassembled WGS sequence"/>
</dbReference>
<dbReference type="GO" id="GO:0008270">
    <property type="term" value="F:zinc ion binding"/>
    <property type="evidence" value="ECO:0007669"/>
    <property type="project" value="InterPro"/>
</dbReference>
<feature type="region of interest" description="Disordered" evidence="1">
    <location>
        <begin position="33"/>
        <end position="60"/>
    </location>
</feature>
<dbReference type="EMBL" id="CAJNOU010004028">
    <property type="protein sequence ID" value="CAF1423017.1"/>
    <property type="molecule type" value="Genomic_DNA"/>
</dbReference>
<dbReference type="SUPFAM" id="SSF57756">
    <property type="entry name" value="Retrovirus zinc finger-like domains"/>
    <property type="match status" value="1"/>
</dbReference>
<accession>A0A819UJ84</accession>
<dbReference type="Proteomes" id="UP000663823">
    <property type="component" value="Unassembled WGS sequence"/>
</dbReference>
<dbReference type="AlphaFoldDB" id="A0A819UJ84"/>
<dbReference type="PANTHER" id="PTHR33194:SF4">
    <property type="entry name" value="CCHC-TYPE DOMAIN-CONTAINING PROTEIN"/>
    <property type="match status" value="1"/>
</dbReference>
<feature type="compositionally biased region" description="Polar residues" evidence="1">
    <location>
        <begin position="588"/>
        <end position="607"/>
    </location>
</feature>
<dbReference type="Proteomes" id="UP000663874">
    <property type="component" value="Unassembled WGS sequence"/>
</dbReference>
<feature type="region of interest" description="Disordered" evidence="1">
    <location>
        <begin position="475"/>
        <end position="496"/>
    </location>
</feature>
<organism evidence="5 7">
    <name type="scientific">Rotaria sordida</name>
    <dbReference type="NCBI Taxonomy" id="392033"/>
    <lineage>
        <taxon>Eukaryota</taxon>
        <taxon>Metazoa</taxon>
        <taxon>Spiralia</taxon>
        <taxon>Gnathifera</taxon>
        <taxon>Rotifera</taxon>
        <taxon>Eurotatoria</taxon>
        <taxon>Bdelloidea</taxon>
        <taxon>Philodinida</taxon>
        <taxon>Philodinidae</taxon>
        <taxon>Rotaria</taxon>
    </lineage>
</organism>
<reference evidence="5" key="1">
    <citation type="submission" date="2021-02" db="EMBL/GenBank/DDBJ databases">
        <authorList>
            <person name="Nowell W R."/>
        </authorList>
    </citation>
    <scope>NUCLEOTIDE SEQUENCE</scope>
</reference>
<evidence type="ECO:0000313" key="5">
    <source>
        <dbReference type="EMBL" id="CAF4089532.1"/>
    </source>
</evidence>
<evidence type="ECO:0000313" key="3">
    <source>
        <dbReference type="EMBL" id="CAF1356404.1"/>
    </source>
</evidence>
<evidence type="ECO:0000313" key="4">
    <source>
        <dbReference type="EMBL" id="CAF1423017.1"/>
    </source>
</evidence>
<gene>
    <name evidence="6" type="ORF">FNK824_LOCUS33124</name>
    <name evidence="5" type="ORF">OTI717_LOCUS33605</name>
    <name evidence="3" type="ORF">RFH988_LOCUS32576</name>
    <name evidence="4" type="ORF">SEV965_LOCUS32382</name>
</gene>
<evidence type="ECO:0000313" key="7">
    <source>
        <dbReference type="Proteomes" id="UP000663823"/>
    </source>
</evidence>
<name>A0A819UJ84_9BILA</name>
<feature type="region of interest" description="Disordered" evidence="1">
    <location>
        <begin position="95"/>
        <end position="126"/>
    </location>
</feature>
<feature type="compositionally biased region" description="Polar residues" evidence="1">
    <location>
        <begin position="33"/>
        <end position="45"/>
    </location>
</feature>
<evidence type="ECO:0000313" key="6">
    <source>
        <dbReference type="EMBL" id="CAF4139602.1"/>
    </source>
</evidence>
<dbReference type="EMBL" id="CAJOBE010011860">
    <property type="protein sequence ID" value="CAF4139602.1"/>
    <property type="molecule type" value="Genomic_DNA"/>
</dbReference>
<evidence type="ECO:0000256" key="1">
    <source>
        <dbReference type="SAM" id="MobiDB-lite"/>
    </source>
</evidence>
<proteinExistence type="predicted"/>
<evidence type="ECO:0000259" key="2">
    <source>
        <dbReference type="Pfam" id="PF19259"/>
    </source>
</evidence>
<dbReference type="GO" id="GO:0003676">
    <property type="term" value="F:nucleic acid binding"/>
    <property type="evidence" value="ECO:0007669"/>
    <property type="project" value="InterPro"/>
</dbReference>
<dbReference type="Pfam" id="PF19259">
    <property type="entry name" value="Ty3_capsid"/>
    <property type="match status" value="1"/>
</dbReference>
<feature type="region of interest" description="Disordered" evidence="1">
    <location>
        <begin position="552"/>
        <end position="607"/>
    </location>
</feature>
<sequence length="650" mass="74603">MNNDDRISHLNNSSSYKPTNIQNISYLSTSISKNKQDSNLSNPLNKNRRKSIIPSSHLPTKLYKLPEMDNESDHSSHQNFSLEETEHQFKLNTNLTTTSQTNNNTDNNDILSNDMVENTTDGETNEGENNFEVFILKNFTLFSGEQDVNIWLDATVDKFDRSLITTNLRLAAIPLLVKGQAHKVYLKNKRNIQSFDDFTELLLSYFDKNDIQLTVNTSQETFSSNSNLTHQIKSSEEKTLQTINTFDNTHFSEKPPKHHSTQLNEPSAAAVRGESLVLQSTLNCTDTRSNTNTSNSDDTTNVVRKALLQNLIKNPKTFQGGKDDVMKWLDDIEHLFDVAHISDPNKLDLISYSLRGEALRWFQNTKDTLTSWEIFVSELKRTFTSSYHAELAFKKLEVYTQAENQSIRNFYNEVIKLCKEADPAMSESAKLRYLLNKTKPTIQFEVRRKKPTTTKEFLEHAKEIEDLYQLSNLSTNTQPKTTINPNTNTSLTTLPSTMMPSMVNNYSNSFSSMSQPRKWNKFDNKYRTNYNKHNFRSSYTVPSYNSSFQPRRFSFPSTKSSIPSRTPHSFAPQRDRTNQQKTFHHYTNKQTNTQQRSTPSSHMTPRQNNVNSLITLDASTQPTFQPLPVPTDNCTRCNQFGHQAIACPNF</sequence>
<dbReference type="Proteomes" id="UP000663889">
    <property type="component" value="Unassembled WGS sequence"/>
</dbReference>
<feature type="compositionally biased region" description="Low complexity" evidence="1">
    <location>
        <begin position="481"/>
        <end position="496"/>
    </location>
</feature>
<feature type="domain" description="Ty3 transposon capsid-like protein" evidence="2">
    <location>
        <begin position="306"/>
        <end position="487"/>
    </location>
</feature>
<comment type="caution">
    <text evidence="5">The sequence shown here is derived from an EMBL/GenBank/DDBJ whole genome shotgun (WGS) entry which is preliminary data.</text>
</comment>